<evidence type="ECO:0000259" key="1">
    <source>
        <dbReference type="Pfam" id="PF14065"/>
    </source>
</evidence>
<reference evidence="2" key="1">
    <citation type="submission" date="2019-01" db="EMBL/GenBank/DDBJ databases">
        <authorList>
            <consortium name="Genoscope - CEA"/>
            <person name="William W."/>
        </authorList>
    </citation>
    <scope>NUCLEOTIDE SEQUENCE</scope>
    <source>
        <strain evidence="2">CR-1</strain>
    </source>
</reference>
<protein>
    <recommendedName>
        <fullName evidence="1">Pvc16 N-terminal domain-containing protein</fullName>
    </recommendedName>
</protein>
<dbReference type="Pfam" id="PF14065">
    <property type="entry name" value="Pvc16_N"/>
    <property type="match status" value="1"/>
</dbReference>
<dbReference type="EMBL" id="CAACVI010000003">
    <property type="protein sequence ID" value="VEN73046.1"/>
    <property type="molecule type" value="Genomic_DNA"/>
</dbReference>
<gene>
    <name evidence="2" type="ORF">EPICR_110013</name>
</gene>
<accession>A0A484HCS5</accession>
<dbReference type="AlphaFoldDB" id="A0A484HCS5"/>
<dbReference type="InterPro" id="IPR025351">
    <property type="entry name" value="Pvc16_N"/>
</dbReference>
<evidence type="ECO:0000313" key="2">
    <source>
        <dbReference type="EMBL" id="VEN73046.1"/>
    </source>
</evidence>
<organism evidence="2">
    <name type="scientific">uncultured Desulfobacteraceae bacterium</name>
    <dbReference type="NCBI Taxonomy" id="218296"/>
    <lineage>
        <taxon>Bacteria</taxon>
        <taxon>Pseudomonadati</taxon>
        <taxon>Thermodesulfobacteriota</taxon>
        <taxon>Desulfobacteria</taxon>
        <taxon>Desulfobacterales</taxon>
        <taxon>Desulfobacteraceae</taxon>
        <taxon>environmental samples</taxon>
    </lineage>
</organism>
<feature type="domain" description="Pvc16 N-terminal" evidence="1">
    <location>
        <begin position="5"/>
        <end position="177"/>
    </location>
</feature>
<name>A0A484HCS5_9BACT</name>
<sequence>MIRDLDKTIEKLVKKNISGDLVPPKLNISFDRPDEKFKNYPAVNFFLYEVGENLELRTSRTLLPVGRNGEGKDKGLFKPHPPARVNFSYLVTAWSKGDDPLDEHYILGETMKTLLLYRTLPKNVLKGVLKDIRPLPVTAVLQPGSVKSPGEFWQAMGGKPRPALNYTVTLDVDVSQTRELPLVRKMDLAAEPVDSALNR</sequence>
<proteinExistence type="predicted"/>